<evidence type="ECO:0000313" key="3">
    <source>
        <dbReference type="EMBL" id="OKO98508.1"/>
    </source>
</evidence>
<sequence length="159" mass="16821">MKFSVATIAVMATAAAAQNYGYQQQQGYQDPAQYQGYQGYQGQQPQQYPQYGVSGPPPTQNKYGPAEAAAWHSCIDGLLDQINNGHEGTKMACSTWKCLENNAAKYNRGGALAAAGGLLSGFCGLSGVLPVRYTQSHSALSLTNKTPGLGLKAELSMAH</sequence>
<keyword evidence="2" id="KW-0732">Signal</keyword>
<dbReference type="EMBL" id="MNBE01000672">
    <property type="protein sequence ID" value="OKO98508.1"/>
    <property type="molecule type" value="Genomic_DNA"/>
</dbReference>
<feature type="compositionally biased region" description="Low complexity" evidence="1">
    <location>
        <begin position="35"/>
        <end position="52"/>
    </location>
</feature>
<evidence type="ECO:0000256" key="1">
    <source>
        <dbReference type="SAM" id="MobiDB-lite"/>
    </source>
</evidence>
<gene>
    <name evidence="3" type="ORF">PENSUB_9184</name>
</gene>
<protein>
    <submittedName>
        <fullName evidence="3">Uncharacterized protein</fullName>
    </submittedName>
</protein>
<evidence type="ECO:0000313" key="4">
    <source>
        <dbReference type="Proteomes" id="UP000186955"/>
    </source>
</evidence>
<evidence type="ECO:0000256" key="2">
    <source>
        <dbReference type="SAM" id="SignalP"/>
    </source>
</evidence>
<dbReference type="AlphaFoldDB" id="A0A1Q5TE66"/>
<comment type="caution">
    <text evidence="3">The sequence shown here is derived from an EMBL/GenBank/DDBJ whole genome shotgun (WGS) entry which is preliminary data.</text>
</comment>
<keyword evidence="4" id="KW-1185">Reference proteome</keyword>
<accession>A0A1Q5TE66</accession>
<feature type="chain" id="PRO_5011982005" evidence="2">
    <location>
        <begin position="18"/>
        <end position="159"/>
    </location>
</feature>
<dbReference type="Proteomes" id="UP000186955">
    <property type="component" value="Unassembled WGS sequence"/>
</dbReference>
<organism evidence="3 4">
    <name type="scientific">Penicillium subrubescens</name>
    <dbReference type="NCBI Taxonomy" id="1316194"/>
    <lineage>
        <taxon>Eukaryota</taxon>
        <taxon>Fungi</taxon>
        <taxon>Dikarya</taxon>
        <taxon>Ascomycota</taxon>
        <taxon>Pezizomycotina</taxon>
        <taxon>Eurotiomycetes</taxon>
        <taxon>Eurotiomycetidae</taxon>
        <taxon>Eurotiales</taxon>
        <taxon>Aspergillaceae</taxon>
        <taxon>Penicillium</taxon>
    </lineage>
</organism>
<proteinExistence type="predicted"/>
<reference evidence="3 4" key="1">
    <citation type="submission" date="2016-10" db="EMBL/GenBank/DDBJ databases">
        <title>Genome sequence of the ascomycete fungus Penicillium subrubescens.</title>
        <authorList>
            <person name="De Vries R.P."/>
            <person name="Peng M."/>
            <person name="Dilokpimol A."/>
            <person name="Hilden K."/>
            <person name="Makela M.R."/>
            <person name="Grigoriev I."/>
            <person name="Riley R."/>
            <person name="Granchi Z."/>
        </authorList>
    </citation>
    <scope>NUCLEOTIDE SEQUENCE [LARGE SCALE GENOMIC DNA]</scope>
    <source>
        <strain evidence="3 4">CBS 132785</strain>
    </source>
</reference>
<name>A0A1Q5TE66_9EURO</name>
<feature type="region of interest" description="Disordered" evidence="1">
    <location>
        <begin position="35"/>
        <end position="62"/>
    </location>
</feature>
<dbReference type="SUPFAM" id="SSF81995">
    <property type="entry name" value="beta-sandwich domain of Sec23/24"/>
    <property type="match status" value="1"/>
</dbReference>
<feature type="signal peptide" evidence="2">
    <location>
        <begin position="1"/>
        <end position="17"/>
    </location>
</feature>